<comment type="catalytic activity">
    <reaction evidence="1 6">
        <text>5-dehydro-4-deoxy-D-glucuronate = 3-deoxy-D-glycero-2,5-hexodiulosonate</text>
        <dbReference type="Rhea" id="RHEA:23896"/>
        <dbReference type="ChEBI" id="CHEBI:17117"/>
        <dbReference type="ChEBI" id="CHEBI:29071"/>
        <dbReference type="EC" id="5.3.1.17"/>
    </reaction>
</comment>
<evidence type="ECO:0000256" key="6">
    <source>
        <dbReference type="HAMAP-Rule" id="MF_00687"/>
    </source>
</evidence>
<dbReference type="PANTHER" id="PTHR38461:SF1">
    <property type="entry name" value="4-DEOXY-L-THREO-5-HEXOSULOSE-URONATE KETOL-ISOMERASE"/>
    <property type="match status" value="1"/>
</dbReference>
<keyword evidence="3 6" id="KW-0479">Metal-binding</keyword>
<dbReference type="Pfam" id="PF04962">
    <property type="entry name" value="KduI"/>
    <property type="match status" value="1"/>
</dbReference>
<dbReference type="InterPro" id="IPR011051">
    <property type="entry name" value="RmlC_Cupin_sf"/>
</dbReference>
<dbReference type="InterPro" id="IPR021120">
    <property type="entry name" value="KduI/IolB_isomerase"/>
</dbReference>
<comment type="function">
    <text evidence="6">Catalyzes the isomerization of 5-dehydro-4-deoxy-D-glucuronate to 3-deoxy-D-glycero-2,5-hexodiulosonate.</text>
</comment>
<feature type="binding site" evidence="6">
    <location>
        <position position="198"/>
    </location>
    <ligand>
        <name>Zn(2+)</name>
        <dbReference type="ChEBI" id="CHEBI:29105"/>
    </ligand>
</feature>
<comment type="pathway">
    <text evidence="6">Glycan metabolism; pectin degradation; 2-dehydro-3-deoxy-D-gluconate from pectin: step 4/5.</text>
</comment>
<gene>
    <name evidence="6" type="primary">kduI</name>
    <name evidence="7" type="ORF">EDC19_2626</name>
</gene>
<dbReference type="InterPro" id="IPR027449">
    <property type="entry name" value="KduI_N"/>
</dbReference>
<comment type="caution">
    <text evidence="7">The sequence shown here is derived from an EMBL/GenBank/DDBJ whole genome shotgun (WGS) entry which is preliminary data.</text>
</comment>
<dbReference type="InterPro" id="IPR014710">
    <property type="entry name" value="RmlC-like_jellyroll"/>
</dbReference>
<protein>
    <recommendedName>
        <fullName evidence="6">4-deoxy-L-threo-5-hexosulose-uronate ketol-isomerase</fullName>
        <ecNumber evidence="6">5.3.1.17</ecNumber>
    </recommendedName>
    <alternativeName>
        <fullName evidence="6">5-keto-4-deoxyuronate isomerase</fullName>
    </alternativeName>
    <alternativeName>
        <fullName evidence="6">DKI isomerase</fullName>
    </alternativeName>
</protein>
<dbReference type="UniPathway" id="UPA00545">
    <property type="reaction ID" value="UER00826"/>
</dbReference>
<dbReference type="OrthoDB" id="9770644at2"/>
<dbReference type="Proteomes" id="UP000294545">
    <property type="component" value="Unassembled WGS sequence"/>
</dbReference>
<proteinExistence type="inferred from homology"/>
<evidence type="ECO:0000256" key="1">
    <source>
        <dbReference type="ARBA" id="ARBA00000552"/>
    </source>
</evidence>
<evidence type="ECO:0000313" key="8">
    <source>
        <dbReference type="Proteomes" id="UP000294545"/>
    </source>
</evidence>
<evidence type="ECO:0000256" key="5">
    <source>
        <dbReference type="ARBA" id="ARBA00023235"/>
    </source>
</evidence>
<reference evidence="7 8" key="1">
    <citation type="submission" date="2019-03" db="EMBL/GenBank/DDBJ databases">
        <title>Genomic Encyclopedia of Type Strains, Phase IV (KMG-IV): sequencing the most valuable type-strain genomes for metagenomic binning, comparative biology and taxonomic classification.</title>
        <authorList>
            <person name="Goeker M."/>
        </authorList>
    </citation>
    <scope>NUCLEOTIDE SEQUENCE [LARGE SCALE GENOMIC DNA]</scope>
    <source>
        <strain evidence="7 8">DSM 24176</strain>
    </source>
</reference>
<dbReference type="Gene3D" id="2.60.120.520">
    <property type="entry name" value="pectin degrading enzyme 5-keto 4- deoxyuronate isomerase, domain 1"/>
    <property type="match status" value="1"/>
</dbReference>
<accession>A0A4R1MD73</accession>
<dbReference type="InterPro" id="IPR007045">
    <property type="entry name" value="KduI"/>
</dbReference>
<keyword evidence="5 6" id="KW-0413">Isomerase</keyword>
<keyword evidence="4 6" id="KW-0862">Zinc</keyword>
<dbReference type="RefSeq" id="WP_132283287.1">
    <property type="nucleotide sequence ID" value="NZ_SMGQ01000017.1"/>
</dbReference>
<comment type="cofactor">
    <cofactor evidence="6">
        <name>Zn(2+)</name>
        <dbReference type="ChEBI" id="CHEBI:29105"/>
    </cofactor>
    <text evidence="6">Binds 1 zinc ion per subunit.</text>
</comment>
<keyword evidence="8" id="KW-1185">Reference proteome</keyword>
<feature type="binding site" evidence="6">
    <location>
        <position position="196"/>
    </location>
    <ligand>
        <name>Zn(2+)</name>
        <dbReference type="ChEBI" id="CHEBI:29105"/>
    </ligand>
</feature>
<feature type="binding site" evidence="6">
    <location>
        <position position="203"/>
    </location>
    <ligand>
        <name>Zn(2+)</name>
        <dbReference type="ChEBI" id="CHEBI:29105"/>
    </ligand>
</feature>
<dbReference type="GO" id="GO:0008270">
    <property type="term" value="F:zinc ion binding"/>
    <property type="evidence" value="ECO:0007669"/>
    <property type="project" value="UniProtKB-UniRule"/>
</dbReference>
<dbReference type="PIRSF" id="PIRSF006625">
    <property type="entry name" value="KduI"/>
    <property type="match status" value="1"/>
</dbReference>
<evidence type="ECO:0000256" key="2">
    <source>
        <dbReference type="ARBA" id="ARBA00008086"/>
    </source>
</evidence>
<name>A0A4R1MD73_9FIRM</name>
<dbReference type="GO" id="GO:0045490">
    <property type="term" value="P:pectin catabolic process"/>
    <property type="evidence" value="ECO:0007669"/>
    <property type="project" value="UniProtKB-UniRule"/>
</dbReference>
<feature type="binding site" evidence="6">
    <location>
        <position position="245"/>
    </location>
    <ligand>
        <name>Zn(2+)</name>
        <dbReference type="ChEBI" id="CHEBI:29105"/>
    </ligand>
</feature>
<dbReference type="EC" id="5.3.1.17" evidence="6"/>
<organism evidence="7 8">
    <name type="scientific">Natranaerovirga hydrolytica</name>
    <dbReference type="NCBI Taxonomy" id="680378"/>
    <lineage>
        <taxon>Bacteria</taxon>
        <taxon>Bacillati</taxon>
        <taxon>Bacillota</taxon>
        <taxon>Clostridia</taxon>
        <taxon>Lachnospirales</taxon>
        <taxon>Natranaerovirgaceae</taxon>
        <taxon>Natranaerovirga</taxon>
    </lineage>
</organism>
<evidence type="ECO:0000256" key="3">
    <source>
        <dbReference type="ARBA" id="ARBA00022723"/>
    </source>
</evidence>
<dbReference type="GO" id="GO:0042840">
    <property type="term" value="P:D-glucuronate catabolic process"/>
    <property type="evidence" value="ECO:0007669"/>
    <property type="project" value="TreeGrafter"/>
</dbReference>
<dbReference type="EMBL" id="SMGQ01000017">
    <property type="protein sequence ID" value="TCK87979.1"/>
    <property type="molecule type" value="Genomic_DNA"/>
</dbReference>
<comment type="similarity">
    <text evidence="2 6">Belongs to the KduI family.</text>
</comment>
<dbReference type="GO" id="GO:0019698">
    <property type="term" value="P:D-galacturonate catabolic process"/>
    <property type="evidence" value="ECO:0007669"/>
    <property type="project" value="TreeGrafter"/>
</dbReference>
<dbReference type="SUPFAM" id="SSF51182">
    <property type="entry name" value="RmlC-like cupins"/>
    <property type="match status" value="1"/>
</dbReference>
<dbReference type="Gene3D" id="2.60.120.10">
    <property type="entry name" value="Jelly Rolls"/>
    <property type="match status" value="1"/>
</dbReference>
<dbReference type="PANTHER" id="PTHR38461">
    <property type="entry name" value="4-DEOXY-L-THREO-5-HEXOSULOSE-URONATE KETOL-ISOMERASE"/>
    <property type="match status" value="1"/>
</dbReference>
<evidence type="ECO:0000256" key="4">
    <source>
        <dbReference type="ARBA" id="ARBA00022833"/>
    </source>
</evidence>
<evidence type="ECO:0000313" key="7">
    <source>
        <dbReference type="EMBL" id="TCK87979.1"/>
    </source>
</evidence>
<dbReference type="CDD" id="cd20294">
    <property type="entry name" value="cupin_KduI_N"/>
    <property type="match status" value="1"/>
</dbReference>
<dbReference type="AlphaFoldDB" id="A0A4R1MD73"/>
<sequence length="278" mass="31740">MELDIRYANHPDDTKYYTTEELREHFLIEDVFVEDEISLTYSHQDRIIAGGVMPVNKELQLEGSKDLGVDFFLQGRELGAINIGGDGVIVLDGKEYEIKSRDGLYVGRGTKEVIFKSADPKNPAKFYVNSASAHKEYPTVQIEFDKANPVKLGEAETMNVRTIYQYVHPAVCESCQLSMGMTVLEPQSAWNTMPSHTHERRMEVYFYFDMGENDKVFHMMGQPNETRHIVMSNEQAVISPSWSLHSGVGTKNYTFIWGMCGENKEFTDMDHIPMNDLK</sequence>
<dbReference type="CDD" id="cd20491">
    <property type="entry name" value="cupin_KduI_C"/>
    <property type="match status" value="1"/>
</dbReference>
<dbReference type="HAMAP" id="MF_00687">
    <property type="entry name" value="KduI"/>
    <property type="match status" value="1"/>
</dbReference>
<dbReference type="NCBIfam" id="NF002091">
    <property type="entry name" value="PRK00924.1"/>
    <property type="match status" value="1"/>
</dbReference>
<dbReference type="GO" id="GO:0008697">
    <property type="term" value="F:4-deoxy-L-threo-5-hexosulose-uronate ketol-isomerase activity"/>
    <property type="evidence" value="ECO:0007669"/>
    <property type="project" value="UniProtKB-UniRule"/>
</dbReference>